<dbReference type="EMBL" id="QXFZ01000619">
    <property type="protein sequence ID" value="KAE9109990.1"/>
    <property type="molecule type" value="Genomic_DNA"/>
</dbReference>
<dbReference type="EMBL" id="QXGD01000659">
    <property type="protein sequence ID" value="KAE9229819.1"/>
    <property type="molecule type" value="Genomic_DNA"/>
</dbReference>
<organism evidence="3 5">
    <name type="scientific">Phytophthora fragariae</name>
    <dbReference type="NCBI Taxonomy" id="53985"/>
    <lineage>
        <taxon>Eukaryota</taxon>
        <taxon>Sar</taxon>
        <taxon>Stramenopiles</taxon>
        <taxon>Oomycota</taxon>
        <taxon>Peronosporomycetes</taxon>
        <taxon>Peronosporales</taxon>
        <taxon>Peronosporaceae</taxon>
        <taxon>Phytophthora</taxon>
    </lineage>
</organism>
<accession>A0A6A3Z7D6</accession>
<keyword evidence="4" id="KW-1185">Reference proteome</keyword>
<sequence length="145" mass="16195">MASEDTDVLLVLADAFVRQGESLHEARREVFRLLVEEAWKVAIRSRHYLTAQCLDVPCDSAWMVLYRYGSDINFLNATSLTKGSRASTSFASSTWWLGDGHEMREGEYFSSVLDSASSARRRVRANVLGGTADSMLKLLNSIEPT</sequence>
<gene>
    <name evidence="3" type="ORF">PF002_g13214</name>
    <name evidence="2" type="ORF">PF005_g11779</name>
    <name evidence="1" type="ORF">PF007_g12041</name>
</gene>
<evidence type="ECO:0000313" key="2">
    <source>
        <dbReference type="EMBL" id="KAE9209592.1"/>
    </source>
</evidence>
<evidence type="ECO:0000313" key="4">
    <source>
        <dbReference type="Proteomes" id="UP000433483"/>
    </source>
</evidence>
<dbReference type="PANTHER" id="PTHR48471:SF1">
    <property type="entry name" value="DDE TNP4 DOMAIN-CONTAINING PROTEIN"/>
    <property type="match status" value="1"/>
</dbReference>
<evidence type="ECO:0000313" key="1">
    <source>
        <dbReference type="EMBL" id="KAE9109990.1"/>
    </source>
</evidence>
<dbReference type="PANTHER" id="PTHR48471">
    <property type="entry name" value="DDE TNP4 DOMAIN-CONTAINING PROTEIN"/>
    <property type="match status" value="1"/>
</dbReference>
<dbReference type="OrthoDB" id="90002at2759"/>
<dbReference type="EMBL" id="QXGB01000596">
    <property type="protein sequence ID" value="KAE9209592.1"/>
    <property type="molecule type" value="Genomic_DNA"/>
</dbReference>
<proteinExistence type="predicted"/>
<name>A0A6A3Z7D6_9STRA</name>
<reference evidence="4 5" key="1">
    <citation type="submission" date="2018-08" db="EMBL/GenBank/DDBJ databases">
        <title>Genomic investigation of the strawberry pathogen Phytophthora fragariae indicates pathogenicity is determined by transcriptional variation in three key races.</title>
        <authorList>
            <person name="Adams T.M."/>
            <person name="Armitage A.D."/>
            <person name="Sobczyk M.K."/>
            <person name="Bates H.J."/>
            <person name="Dunwell J.M."/>
            <person name="Nellist C.F."/>
            <person name="Harrison R.J."/>
        </authorList>
    </citation>
    <scope>NUCLEOTIDE SEQUENCE [LARGE SCALE GENOMIC DNA]</scope>
    <source>
        <strain evidence="3 5">BC-1</strain>
        <strain evidence="2 4">NOV-27</strain>
        <strain evidence="1 6">NOV-71</strain>
    </source>
</reference>
<dbReference type="AlphaFoldDB" id="A0A6A3Z7D6"/>
<comment type="caution">
    <text evidence="3">The sequence shown here is derived from an EMBL/GenBank/DDBJ whole genome shotgun (WGS) entry which is preliminary data.</text>
</comment>
<evidence type="ECO:0000313" key="3">
    <source>
        <dbReference type="EMBL" id="KAE9229819.1"/>
    </source>
</evidence>
<evidence type="ECO:0000313" key="6">
    <source>
        <dbReference type="Proteomes" id="UP000441208"/>
    </source>
</evidence>
<dbReference type="Proteomes" id="UP000433483">
    <property type="component" value="Unassembled WGS sequence"/>
</dbReference>
<protein>
    <submittedName>
        <fullName evidence="3">Uncharacterized protein</fullName>
    </submittedName>
</protein>
<dbReference type="Proteomes" id="UP000441208">
    <property type="component" value="Unassembled WGS sequence"/>
</dbReference>
<dbReference type="Proteomes" id="UP000440367">
    <property type="component" value="Unassembled WGS sequence"/>
</dbReference>
<evidence type="ECO:0000313" key="5">
    <source>
        <dbReference type="Proteomes" id="UP000440367"/>
    </source>
</evidence>